<evidence type="ECO:0008006" key="3">
    <source>
        <dbReference type="Google" id="ProtNLM"/>
    </source>
</evidence>
<accession>A0ABV3L180</accession>
<protein>
    <recommendedName>
        <fullName evidence="3">Sulfotransferase family protein</fullName>
    </recommendedName>
</protein>
<proteinExistence type="predicted"/>
<evidence type="ECO:0000313" key="2">
    <source>
        <dbReference type="Proteomes" id="UP001553161"/>
    </source>
</evidence>
<gene>
    <name evidence="1" type="ORF">AB0T83_00790</name>
</gene>
<reference evidence="1 2" key="1">
    <citation type="submission" date="2024-07" db="EMBL/GenBank/DDBJ databases">
        <authorList>
            <person name="Kang M."/>
        </authorList>
    </citation>
    <scope>NUCLEOTIDE SEQUENCE [LARGE SCALE GENOMIC DNA]</scope>
    <source>
        <strain evidence="1 2">DFM31</strain>
    </source>
</reference>
<dbReference type="RefSeq" id="WP_366190722.1">
    <property type="nucleotide sequence ID" value="NZ_JBFBVU010000001.1"/>
</dbReference>
<keyword evidence="2" id="KW-1185">Reference proteome</keyword>
<name>A0ABV3L180_9RHOB</name>
<dbReference type="SUPFAM" id="SSF52540">
    <property type="entry name" value="P-loop containing nucleoside triphosphate hydrolases"/>
    <property type="match status" value="1"/>
</dbReference>
<sequence>MTGLIVAGFHRSGTSSVAQQLANCGLSLGEDLIGANEFNRFGHFESWPVVRFHDGILARKDADWARIPDGPIAFTPDEAQWVRDYCAARDAKEPVWAVKDPRMCRFMRQWRAEVPGLKFLIVYRHPVATSQSLNRRSALWMARSHNTDNIARRFYHDPDLALKLWIEHNQHLLDLLAAYPDDCVVLGHHHILAGINPLQVAEDGLGLSLGADTATTTIDHTALSKKDPVLPVCDSSLIAPVLEIWQRLEDADWATAQGHPREDIASALVHDPSGLKTRAGMADVQLSEIYKSPAGDISVQKGAKAVAAKISKPPFSLYFMRKKKYRDFVEKVTDW</sequence>
<dbReference type="Proteomes" id="UP001553161">
    <property type="component" value="Unassembled WGS sequence"/>
</dbReference>
<dbReference type="EMBL" id="JBFBVU010000001">
    <property type="protein sequence ID" value="MEV8465316.1"/>
    <property type="molecule type" value="Genomic_DNA"/>
</dbReference>
<dbReference type="InterPro" id="IPR027417">
    <property type="entry name" value="P-loop_NTPase"/>
</dbReference>
<dbReference type="Gene3D" id="3.40.50.300">
    <property type="entry name" value="P-loop containing nucleotide triphosphate hydrolases"/>
    <property type="match status" value="1"/>
</dbReference>
<comment type="caution">
    <text evidence="1">The sequence shown here is derived from an EMBL/GenBank/DDBJ whole genome shotgun (WGS) entry which is preliminary data.</text>
</comment>
<evidence type="ECO:0000313" key="1">
    <source>
        <dbReference type="EMBL" id="MEV8465316.1"/>
    </source>
</evidence>
<organism evidence="1 2">
    <name type="scientific">Meridianimarinicoccus marinus</name>
    <dbReference type="NCBI Taxonomy" id="3231483"/>
    <lineage>
        <taxon>Bacteria</taxon>
        <taxon>Pseudomonadati</taxon>
        <taxon>Pseudomonadota</taxon>
        <taxon>Alphaproteobacteria</taxon>
        <taxon>Rhodobacterales</taxon>
        <taxon>Paracoccaceae</taxon>
        <taxon>Meridianimarinicoccus</taxon>
    </lineage>
</organism>